<dbReference type="Pfam" id="PF00041">
    <property type="entry name" value="fn3"/>
    <property type="match status" value="5"/>
</dbReference>
<proteinExistence type="inferred from homology"/>
<dbReference type="GO" id="GO:0031430">
    <property type="term" value="C:M band"/>
    <property type="evidence" value="ECO:0007669"/>
    <property type="project" value="TreeGrafter"/>
</dbReference>
<accession>A0A132ALB7</accession>
<dbReference type="PANTHER" id="PTHR13817:SF151">
    <property type="entry name" value="TITIN"/>
    <property type="match status" value="1"/>
</dbReference>
<dbReference type="SMART" id="SM00409">
    <property type="entry name" value="IG"/>
    <property type="match status" value="8"/>
</dbReference>
<comment type="similarity">
    <text evidence="3">Belongs to the protein kinase superfamily. CAMK Ser/Thr protein kinase family.</text>
</comment>
<evidence type="ECO:0000313" key="9">
    <source>
        <dbReference type="EMBL" id="KPM11713.1"/>
    </source>
</evidence>
<dbReference type="InterPro" id="IPR036116">
    <property type="entry name" value="FN3_sf"/>
</dbReference>
<dbReference type="InterPro" id="IPR013098">
    <property type="entry name" value="Ig_I-set"/>
</dbReference>
<evidence type="ECO:0000256" key="6">
    <source>
        <dbReference type="ARBA" id="ARBA00023157"/>
    </source>
</evidence>
<dbReference type="PROSITE" id="PS50835">
    <property type="entry name" value="IG_LIKE"/>
    <property type="match status" value="8"/>
</dbReference>
<dbReference type="InterPro" id="IPR036179">
    <property type="entry name" value="Ig-like_dom_sf"/>
</dbReference>
<evidence type="ECO:0000256" key="2">
    <source>
        <dbReference type="ARBA" id="ARBA00004496"/>
    </source>
</evidence>
<dbReference type="FunFam" id="2.60.40.10:FF:000056">
    <property type="entry name" value="twitchin isoform X4"/>
    <property type="match status" value="1"/>
</dbReference>
<dbReference type="FunFam" id="2.60.40.10:FF:000050">
    <property type="entry name" value="Titin isoform B"/>
    <property type="match status" value="1"/>
</dbReference>
<dbReference type="FunFam" id="2.60.40.10:FF:000160">
    <property type="entry name" value="Titin a"/>
    <property type="match status" value="1"/>
</dbReference>
<dbReference type="OrthoDB" id="504170at2759"/>
<reference evidence="9 10" key="1">
    <citation type="journal article" date="2015" name="Parasit. Vectors">
        <title>Draft genome of the scabies mite.</title>
        <authorList>
            <person name="Rider S.D.Jr."/>
            <person name="Morgan M.S."/>
            <person name="Arlian L.G."/>
        </authorList>
    </citation>
    <scope>NUCLEOTIDE SEQUENCE [LARGE SCALE GENOMIC DNA]</scope>
    <source>
        <strain evidence="9">Arlian Lab</strain>
    </source>
</reference>
<dbReference type="Pfam" id="PF07679">
    <property type="entry name" value="I-set"/>
    <property type="match status" value="8"/>
</dbReference>
<evidence type="ECO:0000256" key="4">
    <source>
        <dbReference type="ARBA" id="ARBA00022490"/>
    </source>
</evidence>
<dbReference type="VEuPathDB" id="VectorBase:SSCA002943"/>
<dbReference type="EMBL" id="JXLN01017760">
    <property type="protein sequence ID" value="KPM11713.1"/>
    <property type="molecule type" value="Genomic_DNA"/>
</dbReference>
<dbReference type="FunFam" id="2.60.40.10:FF:000107">
    <property type="entry name" value="Myosin, light chain kinase a"/>
    <property type="match status" value="1"/>
</dbReference>
<evidence type="ECO:0000313" key="10">
    <source>
        <dbReference type="Proteomes" id="UP000616769"/>
    </source>
</evidence>
<dbReference type="InterPro" id="IPR007110">
    <property type="entry name" value="Ig-like_dom"/>
</dbReference>
<dbReference type="GO" id="GO:0045214">
    <property type="term" value="P:sarcomere organization"/>
    <property type="evidence" value="ECO:0007669"/>
    <property type="project" value="TreeGrafter"/>
</dbReference>
<comment type="caution">
    <text evidence="9">The sequence shown here is derived from an EMBL/GenBank/DDBJ whole genome shotgun (WGS) entry which is preliminary data.</text>
</comment>
<dbReference type="InterPro" id="IPR003599">
    <property type="entry name" value="Ig_sub"/>
</dbReference>
<gene>
    <name evidence="9" type="ORF">QR98_0102860</name>
</gene>
<evidence type="ECO:0000256" key="1">
    <source>
        <dbReference type="ARBA" id="ARBA00004123"/>
    </source>
</evidence>
<dbReference type="SUPFAM" id="SSF48726">
    <property type="entry name" value="Immunoglobulin"/>
    <property type="match status" value="8"/>
</dbReference>
<dbReference type="InterPro" id="IPR003598">
    <property type="entry name" value="Ig_sub2"/>
</dbReference>
<keyword evidence="7" id="KW-0539">Nucleus</keyword>
<evidence type="ECO:0000256" key="3">
    <source>
        <dbReference type="ARBA" id="ARBA00006692"/>
    </source>
</evidence>
<dbReference type="InterPro" id="IPR050964">
    <property type="entry name" value="Striated_Muscle_Regulatory"/>
</dbReference>
<dbReference type="SUPFAM" id="SSF49265">
    <property type="entry name" value="Fibronectin type III"/>
    <property type="match status" value="3"/>
</dbReference>
<keyword evidence="5" id="KW-0677">Repeat</keyword>
<dbReference type="PROSITE" id="PS50853">
    <property type="entry name" value="FN3"/>
    <property type="match status" value="5"/>
</dbReference>
<dbReference type="CDD" id="cd00096">
    <property type="entry name" value="Ig"/>
    <property type="match status" value="1"/>
</dbReference>
<sequence length="1379" mass="158485">MFYVYSEEKPKIKIYKQDKIIENNEKFKLKTFTDSENYFHKFIFECRNIENGDDGEYEIVAENQDGENILPFKVVFENCDLIEGNQLILEVEVDGYPQPKFTWYRNENRILASPKCLIRKNKKESTLAIESVIKDCHDGIYKCIAKNEYGFCAHEEIVRVLKRQPKFLERLVDTEVYENEKVVLTTKITSLEDDVLWFKDGKPLDSSGEYEFIKEGYYRKMMIEKSKLSHQGEYTCAVEIDKCSARLEIVEIPAEISKDLKDCNIKCGEDAKFIVEVTRGNQIVKWFKDGNEIVCDERISSNIEGKQQVLCIKNASLDDSGQYSCMINNHHSVAKLTVEYPSIEFLSRLNDEYWTDENCETVLAVVISRPDVEVSWYHNGEEIKETSKVKMIVDGCTRKLLLHHTKMIDSGEYVCLAKGDQTRTQLNVSKEPIVFSLSLKDFNVAEGETASFFVEVVNENYEVVWMKNNEPIEQNERIVKSSFGKHRKLIIKSCNIKDRGFYTVHCLNQRSSAKLSVLIPPKVSIETRKFQAIRNENFVLNVLYEGYPSPKVEWHRAGKLIKTSKKLSIEIMMTKTILTVKNFDDADVGLYKLSLENAIGKYVTHFELLIIDKPSAPEQPKILNIKDNSLVLTWNASKQDNGSPITNYIVEYKDTKAKIWKQYDEFISGEHAKIKNLKHRSSYVFRVYAVNKAGKSEPSQETEPIFMDDNQNFEPPQFIQLLPPKLKIRPLDQANLDCKCIGEPRPEIKWYKNDEPIGDNLENYLIKYEHDNINMIIKQCSLDYQGAFKCIASNQYGQATTSTEIVIEEKPYAEFPEEYHCSTVKQGSACSIYCKIFGYPEPVIRWYKGCIPIELSEVKNIQIQTSNALTRMTINNFSIENVGIYTLNMINSAGEKNYDFELKMLKKPGPPEQPIRCIANPDDSIEISWNPPKDDGGSPVSHFKIDVYDTVNRPRWTEISRVDGNRLSYVVSNSNPGVRYKFRVISINDFGESDPAISDSIICRKTIEKPDPPKGPIKTSDHTANSFVLHWDKPDYDGNSPINGYLIEIKKIDQKDWQKVKFVDGNILRAQLDDLENDQNYEIRIYSRNEFGLSDPYESDEKISVKCRFSKPTSPLGPLVTNELSDGALKISWQPPISNGGLALTNYIIERRLNFEHTWIREATVNPDILSHTIENLSSKFQYNIRVIAENALGHSEPLESESPIQICKDAQPPAPPTAPLEMRSISPSAIAIEWGKPENDGGSPITGYLIAAKDIRRTMWIQVGRVDAKFHKLQIKDLQEYHSYKIRVMAENDAGLSDPLESEDSIKVIRPQGYNEEEVEVQKERDETLSLSYTTSETTSWMREANVTATVQSYTIHSLLRRKEYFFQLWVNADKLFK</sequence>
<dbReference type="PANTHER" id="PTHR13817">
    <property type="entry name" value="TITIN"/>
    <property type="match status" value="1"/>
</dbReference>
<evidence type="ECO:0000256" key="5">
    <source>
        <dbReference type="ARBA" id="ARBA00022737"/>
    </source>
</evidence>
<dbReference type="InterPro" id="IPR003961">
    <property type="entry name" value="FN3_dom"/>
</dbReference>
<keyword evidence="4" id="KW-0963">Cytoplasm</keyword>
<organism evidence="9 10">
    <name type="scientific">Sarcoptes scabiei</name>
    <name type="common">Itch mite</name>
    <name type="synonym">Acarus scabiei</name>
    <dbReference type="NCBI Taxonomy" id="52283"/>
    <lineage>
        <taxon>Eukaryota</taxon>
        <taxon>Metazoa</taxon>
        <taxon>Ecdysozoa</taxon>
        <taxon>Arthropoda</taxon>
        <taxon>Chelicerata</taxon>
        <taxon>Arachnida</taxon>
        <taxon>Acari</taxon>
        <taxon>Acariformes</taxon>
        <taxon>Sarcoptiformes</taxon>
        <taxon>Astigmata</taxon>
        <taxon>Psoroptidia</taxon>
        <taxon>Sarcoptoidea</taxon>
        <taxon>Sarcoptidae</taxon>
        <taxon>Sarcoptinae</taxon>
        <taxon>Sarcoptes</taxon>
    </lineage>
</organism>
<dbReference type="Proteomes" id="UP000616769">
    <property type="component" value="Unassembled WGS sequence"/>
</dbReference>
<name>A0A132ALB7_SARSC</name>
<dbReference type="CDD" id="cd00063">
    <property type="entry name" value="FN3"/>
    <property type="match status" value="5"/>
</dbReference>
<evidence type="ECO:0000256" key="7">
    <source>
        <dbReference type="ARBA" id="ARBA00023242"/>
    </source>
</evidence>
<dbReference type="SMART" id="SM00408">
    <property type="entry name" value="IGc2"/>
    <property type="match status" value="7"/>
</dbReference>
<keyword evidence="8" id="KW-0393">Immunoglobulin domain</keyword>
<comment type="subcellular location">
    <subcellularLocation>
        <location evidence="2">Cytoplasm</location>
    </subcellularLocation>
    <subcellularLocation>
        <location evidence="1">Nucleus</location>
    </subcellularLocation>
</comment>
<dbReference type="InterPro" id="IPR013783">
    <property type="entry name" value="Ig-like_fold"/>
</dbReference>
<protein>
    <submittedName>
        <fullName evidence="9">Uncharacterized protein</fullName>
    </submittedName>
</protein>
<dbReference type="GO" id="GO:0005634">
    <property type="term" value="C:nucleus"/>
    <property type="evidence" value="ECO:0007669"/>
    <property type="project" value="UniProtKB-SubCell"/>
</dbReference>
<keyword evidence="6" id="KW-1015">Disulfide bond</keyword>
<dbReference type="Gene3D" id="2.60.40.10">
    <property type="entry name" value="Immunoglobulins"/>
    <property type="match status" value="14"/>
</dbReference>
<dbReference type="FunFam" id="2.60.40.10:FF:000031">
    <property type="entry name" value="Myosin-binding protein C, slow type"/>
    <property type="match status" value="1"/>
</dbReference>
<dbReference type="SMART" id="SM00060">
    <property type="entry name" value="FN3"/>
    <property type="match status" value="5"/>
</dbReference>
<evidence type="ECO:0000256" key="8">
    <source>
        <dbReference type="ARBA" id="ARBA00023319"/>
    </source>
</evidence>